<protein>
    <submittedName>
        <fullName evidence="1">Uncharacterized protein</fullName>
    </submittedName>
</protein>
<sequence>MPGKKVAFDQSVKID</sequence>
<dbReference type="Proteomes" id="UP000265520">
    <property type="component" value="Unassembled WGS sequence"/>
</dbReference>
<organism evidence="1 2">
    <name type="scientific">Trifolium medium</name>
    <dbReference type="NCBI Taxonomy" id="97028"/>
    <lineage>
        <taxon>Eukaryota</taxon>
        <taxon>Viridiplantae</taxon>
        <taxon>Streptophyta</taxon>
        <taxon>Embryophyta</taxon>
        <taxon>Tracheophyta</taxon>
        <taxon>Spermatophyta</taxon>
        <taxon>Magnoliopsida</taxon>
        <taxon>eudicotyledons</taxon>
        <taxon>Gunneridae</taxon>
        <taxon>Pentapetalae</taxon>
        <taxon>rosids</taxon>
        <taxon>fabids</taxon>
        <taxon>Fabales</taxon>
        <taxon>Fabaceae</taxon>
        <taxon>Papilionoideae</taxon>
        <taxon>50 kb inversion clade</taxon>
        <taxon>NPAAA clade</taxon>
        <taxon>Hologalegina</taxon>
        <taxon>IRL clade</taxon>
        <taxon>Trifolieae</taxon>
        <taxon>Trifolium</taxon>
    </lineage>
</organism>
<reference evidence="1 2" key="1">
    <citation type="journal article" date="2018" name="Front. Plant Sci.">
        <title>Red Clover (Trifolium pratense) and Zigzag Clover (T. medium) - A Picture of Genomic Similarities and Differences.</title>
        <authorList>
            <person name="Dluhosova J."/>
            <person name="Istvanek J."/>
            <person name="Nedelnik J."/>
            <person name="Repkova J."/>
        </authorList>
    </citation>
    <scope>NUCLEOTIDE SEQUENCE [LARGE SCALE GENOMIC DNA]</scope>
    <source>
        <strain evidence="2">cv. 10/8</strain>
        <tissue evidence="1">Leaf</tissue>
    </source>
</reference>
<name>A0A392V8Y8_9FABA</name>
<evidence type="ECO:0000313" key="2">
    <source>
        <dbReference type="Proteomes" id="UP000265520"/>
    </source>
</evidence>
<comment type="caution">
    <text evidence="1">The sequence shown here is derived from an EMBL/GenBank/DDBJ whole genome shotgun (WGS) entry which is preliminary data.</text>
</comment>
<evidence type="ECO:0000313" key="1">
    <source>
        <dbReference type="EMBL" id="MCI84788.1"/>
    </source>
</evidence>
<keyword evidence="2" id="KW-1185">Reference proteome</keyword>
<dbReference type="EMBL" id="LXQA011099363">
    <property type="protein sequence ID" value="MCI84788.1"/>
    <property type="molecule type" value="Genomic_DNA"/>
</dbReference>
<accession>A0A392V8Y8</accession>
<proteinExistence type="predicted"/>